<dbReference type="RefSeq" id="WP_170198095.1">
    <property type="nucleotide sequence ID" value="NZ_VFOX01000001.1"/>
</dbReference>
<dbReference type="Gene3D" id="3.40.50.1820">
    <property type="entry name" value="alpha/beta hydrolase"/>
    <property type="match status" value="1"/>
</dbReference>
<protein>
    <submittedName>
        <fullName evidence="2">Pimeloyl-ACP methyl ester carboxylesterase</fullName>
    </submittedName>
</protein>
<reference evidence="2 3" key="1">
    <citation type="submission" date="2019-06" db="EMBL/GenBank/DDBJ databases">
        <title>Sequencing the genomes of 1000 actinobacteria strains.</title>
        <authorList>
            <person name="Klenk H.-P."/>
        </authorList>
    </citation>
    <scope>NUCLEOTIDE SEQUENCE [LARGE SCALE GENOMIC DNA]</scope>
    <source>
        <strain evidence="2 3">DSM 20169</strain>
    </source>
</reference>
<dbReference type="SUPFAM" id="SSF53474">
    <property type="entry name" value="alpha/beta-Hydrolases"/>
    <property type="match status" value="1"/>
</dbReference>
<dbReference type="PANTHER" id="PTHR46438">
    <property type="entry name" value="ALPHA/BETA-HYDROLASES SUPERFAMILY PROTEIN"/>
    <property type="match status" value="1"/>
</dbReference>
<organism evidence="2 3">
    <name type="scientific">Microbacterium saperdae</name>
    <dbReference type="NCBI Taxonomy" id="69368"/>
    <lineage>
        <taxon>Bacteria</taxon>
        <taxon>Bacillati</taxon>
        <taxon>Actinomycetota</taxon>
        <taxon>Actinomycetes</taxon>
        <taxon>Micrococcales</taxon>
        <taxon>Microbacteriaceae</taxon>
        <taxon>Microbacterium</taxon>
    </lineage>
</organism>
<dbReference type="GO" id="GO:0003824">
    <property type="term" value="F:catalytic activity"/>
    <property type="evidence" value="ECO:0007669"/>
    <property type="project" value="UniProtKB-ARBA"/>
</dbReference>
<dbReference type="PANTHER" id="PTHR46438:SF2">
    <property type="entry name" value="ALPHA_BETA-HYDROLASES SUPERFAMILY PROTEIN"/>
    <property type="match status" value="1"/>
</dbReference>
<dbReference type="EMBL" id="VFOX01000001">
    <property type="protein sequence ID" value="TQL86229.1"/>
    <property type="molecule type" value="Genomic_DNA"/>
</dbReference>
<evidence type="ECO:0000313" key="2">
    <source>
        <dbReference type="EMBL" id="TQL86229.1"/>
    </source>
</evidence>
<keyword evidence="3" id="KW-1185">Reference proteome</keyword>
<proteinExistence type="predicted"/>
<accession>A0A543BN14</accession>
<dbReference type="InterPro" id="IPR029058">
    <property type="entry name" value="AB_hydrolase_fold"/>
</dbReference>
<evidence type="ECO:0000259" key="1">
    <source>
        <dbReference type="Pfam" id="PF00561"/>
    </source>
</evidence>
<name>A0A543BN14_9MICO</name>
<evidence type="ECO:0000313" key="3">
    <source>
        <dbReference type="Proteomes" id="UP000317209"/>
    </source>
</evidence>
<feature type="domain" description="AB hydrolase-1" evidence="1">
    <location>
        <begin position="64"/>
        <end position="332"/>
    </location>
</feature>
<dbReference type="ESTHER" id="9mico-a0a543bn14">
    <property type="family name" value="Zearalenone-hydrolase-fam2"/>
</dbReference>
<dbReference type="InterPro" id="IPR000073">
    <property type="entry name" value="AB_hydrolase_1"/>
</dbReference>
<comment type="caution">
    <text evidence="2">The sequence shown here is derived from an EMBL/GenBank/DDBJ whole genome shotgun (WGS) entry which is preliminary data.</text>
</comment>
<dbReference type="Pfam" id="PF00561">
    <property type="entry name" value="Abhydrolase_1"/>
    <property type="match status" value="1"/>
</dbReference>
<sequence>MTVAITVAVIVVVGSAGLGGYAWNNTTYASRDLQRVQDAGFREAQAVLPSGTELNFTEGPDNGPAVLLLHGQGAAWASYARTLPELATGFHVYAIDFAGHGDSARTPGRYDVHHLGQDVVDFIREVIGEPVILSGHSSGGLVAAWVAAAAPEQVRGLVFEDPPFFSTDPDRMPQQFNYVDLAEPAHEYLQQDAVDDFASWYIEHNGWIGYFGGGRDGIVSYAKSYRQKHPDQPLSLWFLPPNTNESFAYMHEFDPAFADAFYTLAWQEGFDQAATLEKVLQPSILVHANWRITDAGILEGAMTDDDAARACDRMADCVIERVDTGHGFHFEKPADFAALFHQIHKRTTP</sequence>
<dbReference type="Proteomes" id="UP000317209">
    <property type="component" value="Unassembled WGS sequence"/>
</dbReference>
<dbReference type="AlphaFoldDB" id="A0A543BN14"/>
<gene>
    <name evidence="2" type="ORF">FB560_1879</name>
</gene>